<keyword evidence="2" id="KW-1185">Reference proteome</keyword>
<organism evidence="1 2">
    <name type="scientific">Gossypium arboreum</name>
    <name type="common">Tree cotton</name>
    <name type="synonym">Gossypium nanking</name>
    <dbReference type="NCBI Taxonomy" id="29729"/>
    <lineage>
        <taxon>Eukaryota</taxon>
        <taxon>Viridiplantae</taxon>
        <taxon>Streptophyta</taxon>
        <taxon>Embryophyta</taxon>
        <taxon>Tracheophyta</taxon>
        <taxon>Spermatophyta</taxon>
        <taxon>Magnoliopsida</taxon>
        <taxon>eudicotyledons</taxon>
        <taxon>Gunneridae</taxon>
        <taxon>Pentapetalae</taxon>
        <taxon>rosids</taxon>
        <taxon>malvids</taxon>
        <taxon>Malvales</taxon>
        <taxon>Malvaceae</taxon>
        <taxon>Malvoideae</taxon>
        <taxon>Gossypium</taxon>
    </lineage>
</organism>
<dbReference type="GO" id="GO:0016874">
    <property type="term" value="F:ligase activity"/>
    <property type="evidence" value="ECO:0007669"/>
    <property type="project" value="UniProtKB-KW"/>
</dbReference>
<dbReference type="AlphaFoldDB" id="A0A0B0NCL9"/>
<name>A0A0B0NCL9_GOSAR</name>
<keyword evidence="1" id="KW-0436">Ligase</keyword>
<proteinExistence type="predicted"/>
<dbReference type="Proteomes" id="UP000032142">
    <property type="component" value="Unassembled WGS sequence"/>
</dbReference>
<evidence type="ECO:0000313" key="2">
    <source>
        <dbReference type="Proteomes" id="UP000032142"/>
    </source>
</evidence>
<protein>
    <submittedName>
        <fullName evidence="1">Valine--tRNA ligase</fullName>
    </submittedName>
</protein>
<gene>
    <name evidence="1" type="ORF">F383_11272</name>
</gene>
<reference evidence="2" key="1">
    <citation type="submission" date="2014-09" db="EMBL/GenBank/DDBJ databases">
        <authorList>
            <person name="Mudge J."/>
            <person name="Ramaraj T."/>
            <person name="Lindquist I.E."/>
            <person name="Bharti A.K."/>
            <person name="Sundararajan A."/>
            <person name="Cameron C.T."/>
            <person name="Woodward J.E."/>
            <person name="May G.D."/>
            <person name="Brubaker C."/>
            <person name="Broadhvest J."/>
            <person name="Wilkins T.A."/>
        </authorList>
    </citation>
    <scope>NUCLEOTIDE SEQUENCE</scope>
    <source>
        <strain evidence="2">cv. AKA8401</strain>
    </source>
</reference>
<dbReference type="EMBL" id="KN394256">
    <property type="protein sequence ID" value="KHG10600.1"/>
    <property type="molecule type" value="Genomic_DNA"/>
</dbReference>
<accession>A0A0B0NCL9</accession>
<evidence type="ECO:0000313" key="1">
    <source>
        <dbReference type="EMBL" id="KHG10600.1"/>
    </source>
</evidence>
<sequence length="67" mass="7773">MPLSQTGSYSDTYIKITYRCQRIKRSLTRTHISMPWSYSYITIRILFHDICILAIPKVHAGLSDVVI</sequence>